<feature type="transmembrane region" description="Helical" evidence="6">
    <location>
        <begin position="25"/>
        <end position="48"/>
    </location>
</feature>
<dbReference type="Pfam" id="PF01554">
    <property type="entry name" value="MatE"/>
    <property type="match status" value="1"/>
</dbReference>
<keyword evidence="5 6" id="KW-0472">Membrane</keyword>
<evidence type="ECO:0000313" key="8">
    <source>
        <dbReference type="Proteomes" id="UP000796880"/>
    </source>
</evidence>
<dbReference type="InterPro" id="IPR045069">
    <property type="entry name" value="MATE_euk"/>
</dbReference>
<name>A0A8K0MF55_9ROSA</name>
<dbReference type="InterPro" id="IPR002528">
    <property type="entry name" value="MATE_fam"/>
</dbReference>
<dbReference type="Proteomes" id="UP000796880">
    <property type="component" value="Unassembled WGS sequence"/>
</dbReference>
<evidence type="ECO:0000256" key="3">
    <source>
        <dbReference type="ARBA" id="ARBA00022692"/>
    </source>
</evidence>
<dbReference type="NCBIfam" id="TIGR00797">
    <property type="entry name" value="matE"/>
    <property type="match status" value="1"/>
</dbReference>
<sequence length="347" mass="38253">MSSEVEKKWIMTRSALVGELKKEGVIAAPMVAVGVLQYLLQVVSVVMVGHLGDLSLSSVAIATSLTNVIGFSLLSGMAGGLETLCGQAFGAEQYQKLGTYTLTAIISLILICPPLCILWMFMEKFLTLSGQDALISSQAQSYSMWLIPALFASAILKPLTRYFQSQSLILPMLLTSFVILLFHIPSCWIFIYKLELGSHGAAIAFSLSTWLNVILLGFYVRYSTALERTRIAFSKDVFLGIAEFFRFGVPSAVMVCLEWWSFEMLILLSGLLPNPKLETSILSICLTTSSLHYFIPYGVGAAARSWEFRGGSDGCFCCSGACDNRGSHYEHNFLLLSLYSRICFQQH</sequence>
<dbReference type="GO" id="GO:0016020">
    <property type="term" value="C:membrane"/>
    <property type="evidence" value="ECO:0007669"/>
    <property type="project" value="UniProtKB-SubCell"/>
</dbReference>
<dbReference type="PANTHER" id="PTHR11206">
    <property type="entry name" value="MULTIDRUG RESISTANCE PROTEIN"/>
    <property type="match status" value="1"/>
</dbReference>
<keyword evidence="8" id="KW-1185">Reference proteome</keyword>
<feature type="transmembrane region" description="Helical" evidence="6">
    <location>
        <begin position="142"/>
        <end position="160"/>
    </location>
</feature>
<evidence type="ECO:0000256" key="1">
    <source>
        <dbReference type="ARBA" id="ARBA00004141"/>
    </source>
</evidence>
<evidence type="ECO:0000256" key="5">
    <source>
        <dbReference type="ARBA" id="ARBA00023136"/>
    </source>
</evidence>
<comment type="subcellular location">
    <subcellularLocation>
        <location evidence="1">Membrane</location>
        <topology evidence="1">Multi-pass membrane protein</topology>
    </subcellularLocation>
</comment>
<feature type="transmembrane region" description="Helical" evidence="6">
    <location>
        <begin position="280"/>
        <end position="299"/>
    </location>
</feature>
<comment type="similarity">
    <text evidence="2">Belongs to the multi antimicrobial extrusion (MATE) (TC 2.A.66.1) family.</text>
</comment>
<proteinExistence type="inferred from homology"/>
<dbReference type="GO" id="GO:0042910">
    <property type="term" value="F:xenobiotic transmembrane transporter activity"/>
    <property type="evidence" value="ECO:0007669"/>
    <property type="project" value="InterPro"/>
</dbReference>
<comment type="caution">
    <text evidence="7">The sequence shown here is derived from an EMBL/GenBank/DDBJ whole genome shotgun (WGS) entry which is preliminary data.</text>
</comment>
<reference evidence="7" key="1">
    <citation type="submission" date="2020-03" db="EMBL/GenBank/DDBJ databases">
        <title>A high-quality chromosome-level genome assembly of a woody plant with both climbing and erect habits, Rhamnella rubrinervis.</title>
        <authorList>
            <person name="Lu Z."/>
            <person name="Yang Y."/>
            <person name="Zhu X."/>
            <person name="Sun Y."/>
        </authorList>
    </citation>
    <scope>NUCLEOTIDE SEQUENCE</scope>
    <source>
        <strain evidence="7">BYM</strain>
        <tissue evidence="7">Leaf</tissue>
    </source>
</reference>
<dbReference type="GO" id="GO:0015297">
    <property type="term" value="F:antiporter activity"/>
    <property type="evidence" value="ECO:0007669"/>
    <property type="project" value="InterPro"/>
</dbReference>
<feature type="transmembrane region" description="Helical" evidence="6">
    <location>
        <begin position="198"/>
        <end position="220"/>
    </location>
</feature>
<dbReference type="GO" id="GO:1990961">
    <property type="term" value="P:xenobiotic detoxification by transmembrane export across the plasma membrane"/>
    <property type="evidence" value="ECO:0007669"/>
    <property type="project" value="InterPro"/>
</dbReference>
<feature type="transmembrane region" description="Helical" evidence="6">
    <location>
        <begin position="172"/>
        <end position="192"/>
    </location>
</feature>
<dbReference type="EMBL" id="VOIH02000006">
    <property type="protein sequence ID" value="KAF3444319.1"/>
    <property type="molecule type" value="Genomic_DNA"/>
</dbReference>
<evidence type="ECO:0000313" key="7">
    <source>
        <dbReference type="EMBL" id="KAF3444319.1"/>
    </source>
</evidence>
<feature type="transmembrane region" description="Helical" evidence="6">
    <location>
        <begin position="97"/>
        <end position="122"/>
    </location>
</feature>
<dbReference type="CDD" id="cd13132">
    <property type="entry name" value="MATE_eukaryotic"/>
    <property type="match status" value="1"/>
</dbReference>
<keyword evidence="4 6" id="KW-1133">Transmembrane helix</keyword>
<protein>
    <submittedName>
        <fullName evidence="7">Uncharacterized protein</fullName>
    </submittedName>
</protein>
<dbReference type="OrthoDB" id="2126698at2759"/>
<evidence type="ECO:0000256" key="2">
    <source>
        <dbReference type="ARBA" id="ARBA00010199"/>
    </source>
</evidence>
<dbReference type="AlphaFoldDB" id="A0A8K0MF55"/>
<keyword evidence="3 6" id="KW-0812">Transmembrane</keyword>
<evidence type="ECO:0000256" key="4">
    <source>
        <dbReference type="ARBA" id="ARBA00022989"/>
    </source>
</evidence>
<gene>
    <name evidence="7" type="ORF">FNV43_RR14009</name>
</gene>
<accession>A0A8K0MF55</accession>
<feature type="transmembrane region" description="Helical" evidence="6">
    <location>
        <begin position="54"/>
        <end position="76"/>
    </location>
</feature>
<evidence type="ECO:0000256" key="6">
    <source>
        <dbReference type="SAM" id="Phobius"/>
    </source>
</evidence>
<feature type="transmembrane region" description="Helical" evidence="6">
    <location>
        <begin position="241"/>
        <end position="260"/>
    </location>
</feature>
<organism evidence="7 8">
    <name type="scientific">Rhamnella rubrinervis</name>
    <dbReference type="NCBI Taxonomy" id="2594499"/>
    <lineage>
        <taxon>Eukaryota</taxon>
        <taxon>Viridiplantae</taxon>
        <taxon>Streptophyta</taxon>
        <taxon>Embryophyta</taxon>
        <taxon>Tracheophyta</taxon>
        <taxon>Spermatophyta</taxon>
        <taxon>Magnoliopsida</taxon>
        <taxon>eudicotyledons</taxon>
        <taxon>Gunneridae</taxon>
        <taxon>Pentapetalae</taxon>
        <taxon>rosids</taxon>
        <taxon>fabids</taxon>
        <taxon>Rosales</taxon>
        <taxon>Rhamnaceae</taxon>
        <taxon>rhamnoid group</taxon>
        <taxon>Rhamneae</taxon>
        <taxon>Rhamnella</taxon>
    </lineage>
</organism>